<protein>
    <submittedName>
        <fullName evidence="2">Uncharacterized protein</fullName>
    </submittedName>
</protein>
<feature type="compositionally biased region" description="Gly residues" evidence="1">
    <location>
        <begin position="14"/>
        <end position="25"/>
    </location>
</feature>
<feature type="region of interest" description="Disordered" evidence="1">
    <location>
        <begin position="1"/>
        <end position="71"/>
    </location>
</feature>
<proteinExistence type="predicted"/>
<dbReference type="Proteomes" id="UP001292094">
    <property type="component" value="Unassembled WGS sequence"/>
</dbReference>
<evidence type="ECO:0000256" key="1">
    <source>
        <dbReference type="SAM" id="MobiDB-lite"/>
    </source>
</evidence>
<organism evidence="2 3">
    <name type="scientific">Petrolisthes manimaculis</name>
    <dbReference type="NCBI Taxonomy" id="1843537"/>
    <lineage>
        <taxon>Eukaryota</taxon>
        <taxon>Metazoa</taxon>
        <taxon>Ecdysozoa</taxon>
        <taxon>Arthropoda</taxon>
        <taxon>Crustacea</taxon>
        <taxon>Multicrustacea</taxon>
        <taxon>Malacostraca</taxon>
        <taxon>Eumalacostraca</taxon>
        <taxon>Eucarida</taxon>
        <taxon>Decapoda</taxon>
        <taxon>Pleocyemata</taxon>
        <taxon>Anomura</taxon>
        <taxon>Galatheoidea</taxon>
        <taxon>Porcellanidae</taxon>
        <taxon>Petrolisthes</taxon>
    </lineage>
</organism>
<gene>
    <name evidence="2" type="ORF">Pmani_019279</name>
</gene>
<feature type="compositionally biased region" description="Basic and acidic residues" evidence="1">
    <location>
        <begin position="1"/>
        <end position="13"/>
    </location>
</feature>
<evidence type="ECO:0000313" key="3">
    <source>
        <dbReference type="Proteomes" id="UP001292094"/>
    </source>
</evidence>
<dbReference type="AlphaFoldDB" id="A0AAE1PL45"/>
<feature type="compositionally biased region" description="Basic and acidic residues" evidence="1">
    <location>
        <begin position="45"/>
        <end position="71"/>
    </location>
</feature>
<sequence length="71" mass="7269">MGDGEGRGGDGKEGAMGGGQEGAMRGGVDESMGERREGGGGWRVGEAERSGAQRGRSEGSWELVRRGWDGG</sequence>
<keyword evidence="3" id="KW-1185">Reference proteome</keyword>
<evidence type="ECO:0000313" key="2">
    <source>
        <dbReference type="EMBL" id="KAK4309067.1"/>
    </source>
</evidence>
<reference evidence="2" key="1">
    <citation type="submission" date="2023-11" db="EMBL/GenBank/DDBJ databases">
        <title>Genome assemblies of two species of porcelain crab, Petrolisthes cinctipes and Petrolisthes manimaculis (Anomura: Porcellanidae).</title>
        <authorList>
            <person name="Angst P."/>
        </authorList>
    </citation>
    <scope>NUCLEOTIDE SEQUENCE</scope>
    <source>
        <strain evidence="2">PB745_02</strain>
        <tissue evidence="2">Gill</tissue>
    </source>
</reference>
<comment type="caution">
    <text evidence="2">The sequence shown here is derived from an EMBL/GenBank/DDBJ whole genome shotgun (WGS) entry which is preliminary data.</text>
</comment>
<dbReference type="EMBL" id="JAWZYT010001806">
    <property type="protein sequence ID" value="KAK4309067.1"/>
    <property type="molecule type" value="Genomic_DNA"/>
</dbReference>
<accession>A0AAE1PL45</accession>
<name>A0AAE1PL45_9EUCA</name>